<proteinExistence type="predicted"/>
<keyword evidence="3" id="KW-1185">Reference proteome</keyword>
<feature type="compositionally biased region" description="Polar residues" evidence="1">
    <location>
        <begin position="32"/>
        <end position="45"/>
    </location>
</feature>
<accession>A0ABP5MG88</accession>
<name>A0ABP5MG88_9MICC</name>
<evidence type="ECO:0000313" key="3">
    <source>
        <dbReference type="Proteomes" id="UP001500974"/>
    </source>
</evidence>
<feature type="region of interest" description="Disordered" evidence="1">
    <location>
        <begin position="1"/>
        <end position="86"/>
    </location>
</feature>
<sequence length="86" mass="9160">MTQDQSSAGEAREQENGGQEGNPFGGSPTFPDPSNTRPTGSTTGFNGAYGETEHHTQHEYDAEHQQESSEADSGSDARNSGSRKED</sequence>
<dbReference type="EMBL" id="BAAAON010000001">
    <property type="protein sequence ID" value="GAA2172962.1"/>
    <property type="molecule type" value="Genomic_DNA"/>
</dbReference>
<dbReference type="Proteomes" id="UP001500974">
    <property type="component" value="Unassembled WGS sequence"/>
</dbReference>
<evidence type="ECO:0000313" key="2">
    <source>
        <dbReference type="EMBL" id="GAA2172962.1"/>
    </source>
</evidence>
<feature type="compositionally biased region" description="Basic and acidic residues" evidence="1">
    <location>
        <begin position="51"/>
        <end position="67"/>
    </location>
</feature>
<dbReference type="RefSeq" id="WP_346027368.1">
    <property type="nucleotide sequence ID" value="NZ_BAAAON010000001.1"/>
</dbReference>
<comment type="caution">
    <text evidence="2">The sequence shown here is derived from an EMBL/GenBank/DDBJ whole genome shotgun (WGS) entry which is preliminary data.</text>
</comment>
<reference evidence="3" key="1">
    <citation type="journal article" date="2019" name="Int. J. Syst. Evol. Microbiol.">
        <title>The Global Catalogue of Microorganisms (GCM) 10K type strain sequencing project: providing services to taxonomists for standard genome sequencing and annotation.</title>
        <authorList>
            <consortium name="The Broad Institute Genomics Platform"/>
            <consortium name="The Broad Institute Genome Sequencing Center for Infectious Disease"/>
            <person name="Wu L."/>
            <person name="Ma J."/>
        </authorList>
    </citation>
    <scope>NUCLEOTIDE SEQUENCE [LARGE SCALE GENOMIC DNA]</scope>
    <source>
        <strain evidence="3">JCM 14917</strain>
    </source>
</reference>
<gene>
    <name evidence="2" type="ORF">GCM10009784_05470</name>
</gene>
<evidence type="ECO:0000256" key="1">
    <source>
        <dbReference type="SAM" id="MobiDB-lite"/>
    </source>
</evidence>
<organism evidence="2 3">
    <name type="scientific">Arthrobacter parietis</name>
    <dbReference type="NCBI Taxonomy" id="271434"/>
    <lineage>
        <taxon>Bacteria</taxon>
        <taxon>Bacillati</taxon>
        <taxon>Actinomycetota</taxon>
        <taxon>Actinomycetes</taxon>
        <taxon>Micrococcales</taxon>
        <taxon>Micrococcaceae</taxon>
        <taxon>Arthrobacter</taxon>
    </lineage>
</organism>
<protein>
    <submittedName>
        <fullName evidence="2">Uncharacterized protein</fullName>
    </submittedName>
</protein>